<evidence type="ECO:0000256" key="5">
    <source>
        <dbReference type="HAMAP-Rule" id="MF_02120"/>
    </source>
</evidence>
<organism evidence="11 12">
    <name type="scientific">Chondromyces crocatus</name>
    <dbReference type="NCBI Taxonomy" id="52"/>
    <lineage>
        <taxon>Bacteria</taxon>
        <taxon>Pseudomonadati</taxon>
        <taxon>Myxococcota</taxon>
        <taxon>Polyangia</taxon>
        <taxon>Polyangiales</taxon>
        <taxon>Polyangiaceae</taxon>
        <taxon>Chondromyces</taxon>
    </lineage>
</organism>
<dbReference type="PATRIC" id="fig|52.7.peg.4176"/>
<dbReference type="STRING" id="52.CMC5_037950"/>
<evidence type="ECO:0000256" key="8">
    <source>
        <dbReference type="RuleBase" id="RU003738"/>
    </source>
</evidence>
<comment type="catalytic activity">
    <reaction evidence="5 8">
        <text>meso-2,6-diaminopimelate + H(+) = L-lysine + CO2</text>
        <dbReference type="Rhea" id="RHEA:15101"/>
        <dbReference type="ChEBI" id="CHEBI:15378"/>
        <dbReference type="ChEBI" id="CHEBI:16526"/>
        <dbReference type="ChEBI" id="CHEBI:32551"/>
        <dbReference type="ChEBI" id="CHEBI:57791"/>
        <dbReference type="EC" id="4.1.1.20"/>
    </reaction>
</comment>
<dbReference type="InterPro" id="IPR009006">
    <property type="entry name" value="Ala_racemase/Decarboxylase_C"/>
</dbReference>
<dbReference type="GO" id="GO:0008836">
    <property type="term" value="F:diaminopimelate decarboxylase activity"/>
    <property type="evidence" value="ECO:0007669"/>
    <property type="project" value="UniProtKB-UniRule"/>
</dbReference>
<feature type="binding site" evidence="5">
    <location>
        <position position="381"/>
    </location>
    <ligand>
        <name>pyridoxal 5'-phosphate</name>
        <dbReference type="ChEBI" id="CHEBI:597326"/>
    </ligand>
</feature>
<feature type="binding site" evidence="5">
    <location>
        <position position="381"/>
    </location>
    <ligand>
        <name>substrate</name>
    </ligand>
</feature>
<feature type="binding site" evidence="5">
    <location>
        <begin position="278"/>
        <end position="281"/>
    </location>
    <ligand>
        <name>pyridoxal 5'-phosphate</name>
        <dbReference type="ChEBI" id="CHEBI:597326"/>
    </ligand>
</feature>
<name>A0A0K1EFK5_CHOCO</name>
<keyword evidence="5 8" id="KW-0457">Lysine biosynthesis</keyword>
<dbReference type="AlphaFoldDB" id="A0A0K1EFK5"/>
<comment type="cofactor">
    <cofactor evidence="1 5 7 8">
        <name>pyridoxal 5'-phosphate</name>
        <dbReference type="ChEBI" id="CHEBI:597326"/>
    </cofactor>
</comment>
<protein>
    <recommendedName>
        <fullName evidence="5 6">Diaminopimelate decarboxylase</fullName>
        <shortName evidence="5">DAP decarboxylase</shortName>
        <shortName evidence="5">DAPDC</shortName>
        <ecNumber evidence="5 6">4.1.1.20</ecNumber>
    </recommendedName>
</protein>
<accession>A0A0K1EFK5</accession>
<evidence type="ECO:0000256" key="7">
    <source>
        <dbReference type="PIRSR" id="PIRSR600183-50"/>
    </source>
</evidence>
<evidence type="ECO:0000256" key="6">
    <source>
        <dbReference type="NCBIfam" id="TIGR01048"/>
    </source>
</evidence>
<evidence type="ECO:0000256" key="2">
    <source>
        <dbReference type="ARBA" id="ARBA00022793"/>
    </source>
</evidence>
<feature type="binding site" evidence="5">
    <location>
        <position position="355"/>
    </location>
    <ligand>
        <name>substrate</name>
    </ligand>
</feature>
<feature type="binding site" evidence="5">
    <location>
        <position position="239"/>
    </location>
    <ligand>
        <name>pyridoxal 5'-phosphate</name>
        <dbReference type="ChEBI" id="CHEBI:597326"/>
    </ligand>
</feature>
<dbReference type="InterPro" id="IPR022643">
    <property type="entry name" value="De-COase2_C"/>
</dbReference>
<dbReference type="SUPFAM" id="SSF50621">
    <property type="entry name" value="Alanine racemase C-terminal domain-like"/>
    <property type="match status" value="1"/>
</dbReference>
<dbReference type="EMBL" id="CP012159">
    <property type="protein sequence ID" value="AKT39646.1"/>
    <property type="molecule type" value="Genomic_DNA"/>
</dbReference>
<feature type="domain" description="Orn/DAP/Arg decarboxylase 2 C-terminal" evidence="9">
    <location>
        <begin position="27"/>
        <end position="365"/>
    </location>
</feature>
<comment type="pathway">
    <text evidence="5 8">Amino-acid biosynthesis; L-lysine biosynthesis via DAP pathway; L-lysine from DL-2,6-diaminopimelate: step 1/1.</text>
</comment>
<keyword evidence="5" id="KW-0028">Amino-acid biosynthesis</keyword>
<feature type="binding site" evidence="5">
    <location>
        <position position="325"/>
    </location>
    <ligand>
        <name>substrate</name>
    </ligand>
</feature>
<evidence type="ECO:0000256" key="1">
    <source>
        <dbReference type="ARBA" id="ARBA00001933"/>
    </source>
</evidence>
<dbReference type="PANTHER" id="PTHR43727">
    <property type="entry name" value="DIAMINOPIMELATE DECARBOXYLASE"/>
    <property type="match status" value="1"/>
</dbReference>
<feature type="domain" description="Orn/DAP/Arg decarboxylase 2 N-terminal" evidence="10">
    <location>
        <begin position="45"/>
        <end position="285"/>
    </location>
</feature>
<evidence type="ECO:0000256" key="3">
    <source>
        <dbReference type="ARBA" id="ARBA00022898"/>
    </source>
</evidence>
<dbReference type="PRINTS" id="PR01181">
    <property type="entry name" value="DAPDCRBXLASE"/>
</dbReference>
<dbReference type="SUPFAM" id="SSF51419">
    <property type="entry name" value="PLP-binding barrel"/>
    <property type="match status" value="1"/>
</dbReference>
<dbReference type="HAMAP" id="MF_02120">
    <property type="entry name" value="LysA"/>
    <property type="match status" value="1"/>
</dbReference>
<dbReference type="InterPro" id="IPR022644">
    <property type="entry name" value="De-COase2_N"/>
</dbReference>
<dbReference type="GO" id="GO:0030170">
    <property type="term" value="F:pyridoxal phosphate binding"/>
    <property type="evidence" value="ECO:0007669"/>
    <property type="project" value="UniProtKB-UniRule"/>
</dbReference>
<dbReference type="InterPro" id="IPR029066">
    <property type="entry name" value="PLP-binding_barrel"/>
</dbReference>
<evidence type="ECO:0000259" key="10">
    <source>
        <dbReference type="Pfam" id="PF02784"/>
    </source>
</evidence>
<evidence type="ECO:0000259" key="9">
    <source>
        <dbReference type="Pfam" id="PF00278"/>
    </source>
</evidence>
<comment type="function">
    <text evidence="5">Specifically catalyzes the decarboxylation of meso-diaminopimelate (meso-DAP) to L-lysine.</text>
</comment>
<comment type="similarity">
    <text evidence="5">Belongs to the Orn/Lys/Arg decarboxylase class-II family. LysA subfamily.</text>
</comment>
<dbReference type="Pfam" id="PF02784">
    <property type="entry name" value="Orn_Arg_deC_N"/>
    <property type="match status" value="1"/>
</dbReference>
<keyword evidence="12" id="KW-1185">Reference proteome</keyword>
<dbReference type="InterPro" id="IPR000183">
    <property type="entry name" value="Orn/DAP/Arg_de-COase"/>
</dbReference>
<dbReference type="EC" id="4.1.1.20" evidence="5 6"/>
<reference evidence="11 12" key="1">
    <citation type="submission" date="2015-07" db="EMBL/GenBank/DDBJ databases">
        <title>Genome analysis of myxobacterium Chondromyces crocatus Cm c5 reveals a high potential for natural compound synthesis and the genetic basis for the loss of fruiting body formation.</title>
        <authorList>
            <person name="Zaburannyi N."/>
            <person name="Bunk B."/>
            <person name="Maier J."/>
            <person name="Overmann J."/>
            <person name="Mueller R."/>
        </authorList>
    </citation>
    <scope>NUCLEOTIDE SEQUENCE [LARGE SCALE GENOMIC DNA]</scope>
    <source>
        <strain evidence="11 12">Cm c5</strain>
    </source>
</reference>
<dbReference type="FunFam" id="3.20.20.10:FF:000003">
    <property type="entry name" value="Diaminopimelate decarboxylase"/>
    <property type="match status" value="1"/>
</dbReference>
<dbReference type="PANTHER" id="PTHR43727:SF2">
    <property type="entry name" value="GROUP IV DECARBOXYLASE"/>
    <property type="match status" value="1"/>
</dbReference>
<dbReference type="Proteomes" id="UP000067626">
    <property type="component" value="Chromosome"/>
</dbReference>
<keyword evidence="4 5" id="KW-0456">Lyase</keyword>
<dbReference type="Gene3D" id="2.40.37.10">
    <property type="entry name" value="Lyase, Ornithine Decarboxylase, Chain A, domain 1"/>
    <property type="match status" value="1"/>
</dbReference>
<dbReference type="NCBIfam" id="TIGR01048">
    <property type="entry name" value="lysA"/>
    <property type="match status" value="1"/>
</dbReference>
<proteinExistence type="inferred from homology"/>
<dbReference type="KEGG" id="ccro:CMC5_037950"/>
<feature type="binding site" evidence="5">
    <location>
        <position position="321"/>
    </location>
    <ligand>
        <name>substrate</name>
    </ligand>
</feature>
<dbReference type="UniPathway" id="UPA00034">
    <property type="reaction ID" value="UER00027"/>
</dbReference>
<evidence type="ECO:0000313" key="11">
    <source>
        <dbReference type="EMBL" id="AKT39646.1"/>
    </source>
</evidence>
<gene>
    <name evidence="5 11" type="primary">lysA</name>
    <name evidence="11" type="ORF">CMC5_037950</name>
</gene>
<dbReference type="Pfam" id="PF00278">
    <property type="entry name" value="Orn_DAP_Arg_deC"/>
    <property type="match status" value="1"/>
</dbReference>
<evidence type="ECO:0000256" key="4">
    <source>
        <dbReference type="ARBA" id="ARBA00023239"/>
    </source>
</evidence>
<dbReference type="InterPro" id="IPR002986">
    <property type="entry name" value="DAP_deCOOHase_LysA"/>
</dbReference>
<feature type="modified residue" description="N6-(pyridoxal phosphate)lysine" evidence="5 7">
    <location>
        <position position="57"/>
    </location>
</feature>
<dbReference type="Gene3D" id="3.20.20.10">
    <property type="entry name" value="Alanine racemase"/>
    <property type="match status" value="1"/>
</dbReference>
<feature type="binding site" evidence="5">
    <location>
        <position position="281"/>
    </location>
    <ligand>
        <name>substrate</name>
    </ligand>
</feature>
<keyword evidence="3 5" id="KW-0663">Pyridoxal phosphate</keyword>
<evidence type="ECO:0000313" key="12">
    <source>
        <dbReference type="Proteomes" id="UP000067626"/>
    </source>
</evidence>
<keyword evidence="2 5" id="KW-0210">Decarboxylase</keyword>
<sequence length="424" mass="45183">MGGATLDDLFESHARDDGTPCFKTPAYVYDLDGISASAAEFIAGFGAVSHLVAYALKASTSGPIVRALSDVGCGATVVSGGELSVALASGIPAEKIVFNGVAKQDWEIDLAIGTGTRGILGLHVESVEEVERVRARARALGRRARVGIRVNPDIEADTHQKVATGHDEAKFGVPVEDLALAWEEISTAPELDLVGLSCHIGSQLTQTTEMLRSVELLLGMAREREVSGGRLEYLDFGGGFGIDYGGMREPPPPPAAFAAAIARRVADSAFADRLVVVEPGRCLVAPHGVLCASVVLAKRTRAAVVPRRWLVLDTGMNDLVRPAMYGAHHRVEPMRAAPPGPGEGLPFRVVGPVCESSDDFGEHRFTEPLPSRVLLRDAGAYGFTMASEYNGRPLPTEIFLSKGVVSAARRPRLVEGWVDEQIRM</sequence>
<feature type="active site" description="Proton donor" evidence="7">
    <location>
        <position position="354"/>
    </location>
</feature>
<dbReference type="GO" id="GO:0009089">
    <property type="term" value="P:lysine biosynthetic process via diaminopimelate"/>
    <property type="evidence" value="ECO:0007669"/>
    <property type="project" value="UniProtKB-UniRule"/>
</dbReference>
<dbReference type="PRINTS" id="PR01179">
    <property type="entry name" value="ODADCRBXLASE"/>
</dbReference>
<comment type="subunit">
    <text evidence="5">Homodimer.</text>
</comment>